<dbReference type="HOGENOM" id="CLU_1015602_0_0_1"/>
<dbReference type="InParanoid" id="A0A067M4W6"/>
<gene>
    <name evidence="2" type="ORF">BOTBODRAFT_245034</name>
</gene>
<organism evidence="2 3">
    <name type="scientific">Botryobasidium botryosum (strain FD-172 SS1)</name>
    <dbReference type="NCBI Taxonomy" id="930990"/>
    <lineage>
        <taxon>Eukaryota</taxon>
        <taxon>Fungi</taxon>
        <taxon>Dikarya</taxon>
        <taxon>Basidiomycota</taxon>
        <taxon>Agaricomycotina</taxon>
        <taxon>Agaricomycetes</taxon>
        <taxon>Cantharellales</taxon>
        <taxon>Botryobasidiaceae</taxon>
        <taxon>Botryobasidium</taxon>
    </lineage>
</organism>
<feature type="region of interest" description="Disordered" evidence="1">
    <location>
        <begin position="1"/>
        <end position="122"/>
    </location>
</feature>
<feature type="compositionally biased region" description="Polar residues" evidence="1">
    <location>
        <begin position="61"/>
        <end position="78"/>
    </location>
</feature>
<dbReference type="EMBL" id="KL198128">
    <property type="protein sequence ID" value="KDQ06631.1"/>
    <property type="molecule type" value="Genomic_DNA"/>
</dbReference>
<keyword evidence="3" id="KW-1185">Reference proteome</keyword>
<evidence type="ECO:0000256" key="1">
    <source>
        <dbReference type="SAM" id="MobiDB-lite"/>
    </source>
</evidence>
<sequence length="274" mass="29645">MRAIMAEAESAKPKISSPVKDRAGSSDKLSVAAKWQSKTSQRERNKQSQPSNADARDPSSPWATAASSRPSEEPTQSRASSFPEPSFPPPAPAAATIPGVNRRLSPYTSPSKGPALGPVITPVRAPALDISRRRVTSEAWTAPPSALIRPSAHTPGVSLVAIQQQQQDQISMKNTKHSLVDIQREEEARHAEEEFMKWWNAEEERLRLEKAALEATSSVEKRGRRKVGNRRRPGPNVAGEGAHNTSVAGGEPGGTAAARDARPLKGNRRRSQPQ</sequence>
<dbReference type="Proteomes" id="UP000027195">
    <property type="component" value="Unassembled WGS sequence"/>
</dbReference>
<evidence type="ECO:0000313" key="3">
    <source>
        <dbReference type="Proteomes" id="UP000027195"/>
    </source>
</evidence>
<proteinExistence type="predicted"/>
<evidence type="ECO:0000313" key="2">
    <source>
        <dbReference type="EMBL" id="KDQ06631.1"/>
    </source>
</evidence>
<feature type="region of interest" description="Disordered" evidence="1">
    <location>
        <begin position="213"/>
        <end position="274"/>
    </location>
</feature>
<dbReference type="AlphaFoldDB" id="A0A067M4W6"/>
<feature type="compositionally biased region" description="Basic residues" evidence="1">
    <location>
        <begin position="222"/>
        <end position="233"/>
    </location>
</feature>
<name>A0A067M4W6_BOTB1</name>
<reference evidence="3" key="1">
    <citation type="journal article" date="2014" name="Proc. Natl. Acad. Sci. U.S.A.">
        <title>Extensive sampling of basidiomycete genomes demonstrates inadequacy of the white-rot/brown-rot paradigm for wood decay fungi.</title>
        <authorList>
            <person name="Riley R."/>
            <person name="Salamov A.A."/>
            <person name="Brown D.W."/>
            <person name="Nagy L.G."/>
            <person name="Floudas D."/>
            <person name="Held B.W."/>
            <person name="Levasseur A."/>
            <person name="Lombard V."/>
            <person name="Morin E."/>
            <person name="Otillar R."/>
            <person name="Lindquist E.A."/>
            <person name="Sun H."/>
            <person name="LaButti K.M."/>
            <person name="Schmutz J."/>
            <person name="Jabbour D."/>
            <person name="Luo H."/>
            <person name="Baker S.E."/>
            <person name="Pisabarro A.G."/>
            <person name="Walton J.D."/>
            <person name="Blanchette R.A."/>
            <person name="Henrissat B."/>
            <person name="Martin F."/>
            <person name="Cullen D."/>
            <person name="Hibbett D.S."/>
            <person name="Grigoriev I.V."/>
        </authorList>
    </citation>
    <scope>NUCLEOTIDE SEQUENCE [LARGE SCALE GENOMIC DNA]</scope>
    <source>
        <strain evidence="3">FD-172 SS1</strain>
    </source>
</reference>
<protein>
    <submittedName>
        <fullName evidence="2">Uncharacterized protein</fullName>
    </submittedName>
</protein>
<feature type="compositionally biased region" description="Basic residues" evidence="1">
    <location>
        <begin position="265"/>
        <end position="274"/>
    </location>
</feature>
<accession>A0A067M4W6</accession>